<feature type="domain" description="Cyclic nucleotide-binding" evidence="4">
    <location>
        <begin position="1"/>
        <end position="76"/>
    </location>
</feature>
<dbReference type="PROSITE" id="PS51063">
    <property type="entry name" value="HTH_CRP_2"/>
    <property type="match status" value="1"/>
</dbReference>
<evidence type="ECO:0000256" key="3">
    <source>
        <dbReference type="ARBA" id="ARBA00023163"/>
    </source>
</evidence>
<dbReference type="Pfam" id="PF13545">
    <property type="entry name" value="HTH_Crp_2"/>
    <property type="match status" value="1"/>
</dbReference>
<dbReference type="InterPro" id="IPR000595">
    <property type="entry name" value="cNMP-bd_dom"/>
</dbReference>
<keyword evidence="1" id="KW-0805">Transcription regulation</keyword>
<name>A0ABP9DNS6_9ACTN</name>
<dbReference type="Pfam" id="PF00027">
    <property type="entry name" value="cNMP_binding"/>
    <property type="match status" value="1"/>
</dbReference>
<dbReference type="PANTHER" id="PTHR24567">
    <property type="entry name" value="CRP FAMILY TRANSCRIPTIONAL REGULATORY PROTEIN"/>
    <property type="match status" value="1"/>
</dbReference>
<dbReference type="SUPFAM" id="SSF46785">
    <property type="entry name" value="Winged helix' DNA-binding domain"/>
    <property type="match status" value="1"/>
</dbReference>
<evidence type="ECO:0000256" key="2">
    <source>
        <dbReference type="ARBA" id="ARBA00023125"/>
    </source>
</evidence>
<dbReference type="InterPro" id="IPR012318">
    <property type="entry name" value="HTH_CRP"/>
</dbReference>
<keyword evidence="7" id="KW-1185">Reference proteome</keyword>
<dbReference type="InterPro" id="IPR018490">
    <property type="entry name" value="cNMP-bd_dom_sf"/>
</dbReference>
<evidence type="ECO:0000259" key="4">
    <source>
        <dbReference type="PROSITE" id="PS50042"/>
    </source>
</evidence>
<reference evidence="7" key="1">
    <citation type="journal article" date="2019" name="Int. J. Syst. Evol. Microbiol.">
        <title>The Global Catalogue of Microorganisms (GCM) 10K type strain sequencing project: providing services to taxonomists for standard genome sequencing and annotation.</title>
        <authorList>
            <consortium name="The Broad Institute Genomics Platform"/>
            <consortium name="The Broad Institute Genome Sequencing Center for Infectious Disease"/>
            <person name="Wu L."/>
            <person name="Ma J."/>
        </authorList>
    </citation>
    <scope>NUCLEOTIDE SEQUENCE [LARGE SCALE GENOMIC DNA]</scope>
    <source>
        <strain evidence="7">JCM 13006</strain>
    </source>
</reference>
<dbReference type="EMBL" id="BAABIS010000001">
    <property type="protein sequence ID" value="GAA4853274.1"/>
    <property type="molecule type" value="Genomic_DNA"/>
</dbReference>
<dbReference type="InterPro" id="IPR050397">
    <property type="entry name" value="Env_Response_Regulators"/>
</dbReference>
<protein>
    <submittedName>
        <fullName evidence="6">cAMP-activated global transcriptional regulator CRP</fullName>
    </submittedName>
</protein>
<dbReference type="Proteomes" id="UP001501752">
    <property type="component" value="Unassembled WGS sequence"/>
</dbReference>
<dbReference type="PANTHER" id="PTHR24567:SF74">
    <property type="entry name" value="HTH-TYPE TRANSCRIPTIONAL REGULATOR ARCR"/>
    <property type="match status" value="1"/>
</dbReference>
<evidence type="ECO:0000259" key="5">
    <source>
        <dbReference type="PROSITE" id="PS51063"/>
    </source>
</evidence>
<evidence type="ECO:0000313" key="7">
    <source>
        <dbReference type="Proteomes" id="UP001501752"/>
    </source>
</evidence>
<keyword evidence="3" id="KW-0804">Transcription</keyword>
<dbReference type="PROSITE" id="PS50042">
    <property type="entry name" value="CNMP_BINDING_3"/>
    <property type="match status" value="1"/>
</dbReference>
<gene>
    <name evidence="6" type="primary">crp</name>
    <name evidence="6" type="ORF">GCM10023235_33180</name>
</gene>
<organism evidence="6 7">
    <name type="scientific">Kitasatospora terrestris</name>
    <dbReference type="NCBI Taxonomy" id="258051"/>
    <lineage>
        <taxon>Bacteria</taxon>
        <taxon>Bacillati</taxon>
        <taxon>Actinomycetota</taxon>
        <taxon>Actinomycetes</taxon>
        <taxon>Kitasatosporales</taxon>
        <taxon>Streptomycetaceae</taxon>
        <taxon>Kitasatospora</taxon>
    </lineage>
</organism>
<dbReference type="InterPro" id="IPR014710">
    <property type="entry name" value="RmlC-like_jellyroll"/>
</dbReference>
<keyword evidence="2" id="KW-0238">DNA-binding</keyword>
<dbReference type="InterPro" id="IPR036390">
    <property type="entry name" value="WH_DNA-bd_sf"/>
</dbReference>
<sequence length="201" mass="20611">MRQGEAAERVILLDRGLVKVTTESATGYTSLLALRGAGELLGELSCVDGGPRSATASAMGAVSGVSVPARTFTGLLEVHPGLALAVLRCVALRLRESDIERGDLGALPVGTRTAVVLARLSRRYGETLGSPECATARRLSITQHELAGAVGASRESVVRALSDLVGDGLIRVGRGRVVVSDPTVLAEWRSGAVGSGGGSEP</sequence>
<dbReference type="InterPro" id="IPR036388">
    <property type="entry name" value="WH-like_DNA-bd_sf"/>
</dbReference>
<comment type="caution">
    <text evidence="6">The sequence shown here is derived from an EMBL/GenBank/DDBJ whole genome shotgun (WGS) entry which is preliminary data.</text>
</comment>
<dbReference type="SMART" id="SM00419">
    <property type="entry name" value="HTH_CRP"/>
    <property type="match status" value="1"/>
</dbReference>
<dbReference type="SUPFAM" id="SSF51206">
    <property type="entry name" value="cAMP-binding domain-like"/>
    <property type="match status" value="1"/>
</dbReference>
<evidence type="ECO:0000256" key="1">
    <source>
        <dbReference type="ARBA" id="ARBA00023015"/>
    </source>
</evidence>
<feature type="domain" description="HTH crp-type" evidence="5">
    <location>
        <begin position="107"/>
        <end position="183"/>
    </location>
</feature>
<dbReference type="Gene3D" id="2.60.120.10">
    <property type="entry name" value="Jelly Rolls"/>
    <property type="match status" value="1"/>
</dbReference>
<proteinExistence type="predicted"/>
<evidence type="ECO:0000313" key="6">
    <source>
        <dbReference type="EMBL" id="GAA4853274.1"/>
    </source>
</evidence>
<dbReference type="CDD" id="cd00038">
    <property type="entry name" value="CAP_ED"/>
    <property type="match status" value="1"/>
</dbReference>
<dbReference type="Gene3D" id="1.10.10.10">
    <property type="entry name" value="Winged helix-like DNA-binding domain superfamily/Winged helix DNA-binding domain"/>
    <property type="match status" value="1"/>
</dbReference>
<accession>A0ABP9DNS6</accession>